<dbReference type="InterPro" id="IPR029058">
    <property type="entry name" value="AB_hydrolase_fold"/>
</dbReference>
<dbReference type="Proteomes" id="UP001597180">
    <property type="component" value="Unassembled WGS sequence"/>
</dbReference>
<dbReference type="EMBL" id="JBHTLU010000004">
    <property type="protein sequence ID" value="MFD1218653.1"/>
    <property type="molecule type" value="Genomic_DNA"/>
</dbReference>
<feature type="transmembrane region" description="Helical" evidence="1">
    <location>
        <begin position="384"/>
        <end position="408"/>
    </location>
</feature>
<keyword evidence="1" id="KW-1133">Transmembrane helix</keyword>
<sequence>MKRYVSIAKKLAGLALAVAVAAHALLTPSAAHAESSRYKEEPIQFQSGETKLSGTVLMPNTPGPHPAVILVHGSNSSDREKYRSEAEMFATAGIAALIYDKRADGFTQSRAGGRSYSILAEDVNAAAAALSARSDIDRKAVGLWGISEGAWVASLAATREASPAAFLITVGAAGVLPIEQQSWQLANRMQDQGVSSPGMARAFSEKSLQLALSGGMFAEALYDPMPTFEQVKQPVLAIWGSRDRVEPALDSSKRIQQALQRGGNDKATLRFFANAGHLLKETADGIKQLDTYPAGYAESMTSWIQQTAGGNAPKSAVVGEWPKQESHAPSGIGKLHWHNSAWLQAAIALVLLFGFAGVGIGTAFRTLRKNAGTALEPGRRSKIVLCAAASLTVLGFLLYFGFLLTSGAKQLAPVWLGRSLVWLVLQGLAYTALAAALVHAKSLWAARFTMAAAAVRVRSGALLAASVLFIAWAAYWQLFFR</sequence>
<keyword evidence="5" id="KW-1185">Reference proteome</keyword>
<evidence type="ECO:0000256" key="1">
    <source>
        <dbReference type="SAM" id="Phobius"/>
    </source>
</evidence>
<dbReference type="Pfam" id="PF00326">
    <property type="entry name" value="Peptidase_S9"/>
    <property type="match status" value="1"/>
</dbReference>
<dbReference type="SUPFAM" id="SSF53474">
    <property type="entry name" value="alpha/beta-Hydrolases"/>
    <property type="match status" value="1"/>
</dbReference>
<dbReference type="GO" id="GO:0016787">
    <property type="term" value="F:hydrolase activity"/>
    <property type="evidence" value="ECO:0007669"/>
    <property type="project" value="UniProtKB-KW"/>
</dbReference>
<dbReference type="PANTHER" id="PTHR43265:SF1">
    <property type="entry name" value="ESTERASE ESTD"/>
    <property type="match status" value="1"/>
</dbReference>
<dbReference type="Gene3D" id="3.40.50.1820">
    <property type="entry name" value="alpha/beta hydrolase"/>
    <property type="match status" value="1"/>
</dbReference>
<gene>
    <name evidence="4" type="ORF">ACFQ4B_00865</name>
</gene>
<keyword evidence="4" id="KW-0378">Hydrolase</keyword>
<dbReference type="RefSeq" id="WP_345586722.1">
    <property type="nucleotide sequence ID" value="NZ_BAABJG010000005.1"/>
</dbReference>
<dbReference type="PANTHER" id="PTHR43265">
    <property type="entry name" value="ESTERASE ESTD"/>
    <property type="match status" value="1"/>
</dbReference>
<feature type="domain" description="Peptidase S9 prolyl oligopeptidase catalytic" evidence="3">
    <location>
        <begin position="120"/>
        <end position="289"/>
    </location>
</feature>
<comment type="caution">
    <text evidence="4">The sequence shown here is derived from an EMBL/GenBank/DDBJ whole genome shotgun (WGS) entry which is preliminary data.</text>
</comment>
<name>A0ABW3UD86_9BACL</name>
<keyword evidence="1" id="KW-0472">Membrane</keyword>
<keyword evidence="2" id="KW-0732">Signal</keyword>
<feature type="transmembrane region" description="Helical" evidence="1">
    <location>
        <begin position="461"/>
        <end position="479"/>
    </location>
</feature>
<dbReference type="InterPro" id="IPR053145">
    <property type="entry name" value="AB_hydrolase_Est10"/>
</dbReference>
<feature type="chain" id="PRO_5046086848" evidence="2">
    <location>
        <begin position="34"/>
        <end position="481"/>
    </location>
</feature>
<accession>A0ABW3UD86</accession>
<reference evidence="5" key="1">
    <citation type="journal article" date="2019" name="Int. J. Syst. Evol. Microbiol.">
        <title>The Global Catalogue of Microorganisms (GCM) 10K type strain sequencing project: providing services to taxonomists for standard genome sequencing and annotation.</title>
        <authorList>
            <consortium name="The Broad Institute Genomics Platform"/>
            <consortium name="The Broad Institute Genome Sequencing Center for Infectious Disease"/>
            <person name="Wu L."/>
            <person name="Ma J."/>
        </authorList>
    </citation>
    <scope>NUCLEOTIDE SEQUENCE [LARGE SCALE GENOMIC DNA]</scope>
    <source>
        <strain evidence="5">CCUG 53270</strain>
    </source>
</reference>
<protein>
    <submittedName>
        <fullName evidence="4">Alpha/beta hydrolase family protein</fullName>
        <ecNumber evidence="4">3.4.-.-</ecNumber>
    </submittedName>
</protein>
<evidence type="ECO:0000313" key="4">
    <source>
        <dbReference type="EMBL" id="MFD1218653.1"/>
    </source>
</evidence>
<keyword evidence="1" id="KW-0812">Transmembrane</keyword>
<evidence type="ECO:0000259" key="3">
    <source>
        <dbReference type="Pfam" id="PF00326"/>
    </source>
</evidence>
<feature type="transmembrane region" description="Helical" evidence="1">
    <location>
        <begin position="341"/>
        <end position="364"/>
    </location>
</feature>
<dbReference type="InterPro" id="IPR001375">
    <property type="entry name" value="Peptidase_S9_cat"/>
</dbReference>
<feature type="transmembrane region" description="Helical" evidence="1">
    <location>
        <begin position="420"/>
        <end position="440"/>
    </location>
</feature>
<dbReference type="EC" id="3.4.-.-" evidence="4"/>
<feature type="signal peptide" evidence="2">
    <location>
        <begin position="1"/>
        <end position="33"/>
    </location>
</feature>
<proteinExistence type="predicted"/>
<evidence type="ECO:0000256" key="2">
    <source>
        <dbReference type="SAM" id="SignalP"/>
    </source>
</evidence>
<organism evidence="4 5">
    <name type="scientific">Paenibacillus vulneris</name>
    <dbReference type="NCBI Taxonomy" id="1133364"/>
    <lineage>
        <taxon>Bacteria</taxon>
        <taxon>Bacillati</taxon>
        <taxon>Bacillota</taxon>
        <taxon>Bacilli</taxon>
        <taxon>Bacillales</taxon>
        <taxon>Paenibacillaceae</taxon>
        <taxon>Paenibacillus</taxon>
    </lineage>
</organism>
<evidence type="ECO:0000313" key="5">
    <source>
        <dbReference type="Proteomes" id="UP001597180"/>
    </source>
</evidence>